<dbReference type="Gene3D" id="3.30.200.40">
    <property type="entry name" value="Scavenger mRNA decapping enzyme, N-terminal domain"/>
    <property type="match status" value="1"/>
</dbReference>
<organism evidence="12 13">
    <name type="scientific">Talaromyces islandicus</name>
    <name type="common">Penicillium islandicum</name>
    <dbReference type="NCBI Taxonomy" id="28573"/>
    <lineage>
        <taxon>Eukaryota</taxon>
        <taxon>Fungi</taxon>
        <taxon>Dikarya</taxon>
        <taxon>Ascomycota</taxon>
        <taxon>Pezizomycotina</taxon>
        <taxon>Eurotiomycetes</taxon>
        <taxon>Eurotiomycetidae</taxon>
        <taxon>Eurotiales</taxon>
        <taxon>Trichocomaceae</taxon>
        <taxon>Talaromyces</taxon>
        <taxon>Talaromyces sect. Islandici</taxon>
    </lineage>
</organism>
<feature type="active site" description="Proton donor" evidence="9">
    <location>
        <position position="671"/>
    </location>
</feature>
<dbReference type="Gene3D" id="2.40.128.680">
    <property type="match status" value="1"/>
</dbReference>
<dbReference type="Pfam" id="PF11969">
    <property type="entry name" value="DcpS_C"/>
    <property type="match status" value="1"/>
</dbReference>
<dbReference type="InterPro" id="IPR057254">
    <property type="entry name" value="UCH_AS"/>
</dbReference>
<evidence type="ECO:0000256" key="7">
    <source>
        <dbReference type="ARBA" id="ARBA00022801"/>
    </source>
</evidence>
<evidence type="ECO:0000259" key="11">
    <source>
        <dbReference type="PROSITE" id="PS52048"/>
    </source>
</evidence>
<proteinExistence type="inferred from homology"/>
<feature type="region of interest" description="Disordered" evidence="10">
    <location>
        <begin position="1"/>
        <end position="24"/>
    </location>
</feature>
<dbReference type="GO" id="GO:0000932">
    <property type="term" value="C:P-body"/>
    <property type="evidence" value="ECO:0007669"/>
    <property type="project" value="TreeGrafter"/>
</dbReference>
<dbReference type="EC" id="3.4.19.12" evidence="4 9"/>
<protein>
    <recommendedName>
        <fullName evidence="4 9">ubiquitinyl hydrolase 1</fullName>
        <ecNumber evidence="4 9">3.4.19.12</ecNumber>
    </recommendedName>
</protein>
<dbReference type="InterPro" id="IPR038765">
    <property type="entry name" value="Papain-like_cys_pep_sf"/>
</dbReference>
<dbReference type="PANTHER" id="PTHR12978:SF0">
    <property type="entry name" value="M7GPPPX DIPHOSPHATASE"/>
    <property type="match status" value="1"/>
</dbReference>
<feature type="site" description="Transition state stabilizer" evidence="9">
    <location>
        <position position="591"/>
    </location>
</feature>
<feature type="compositionally biased region" description="Polar residues" evidence="10">
    <location>
        <begin position="1"/>
        <end position="23"/>
    </location>
</feature>
<evidence type="ECO:0000256" key="10">
    <source>
        <dbReference type="SAM" id="MobiDB-lite"/>
    </source>
</evidence>
<keyword evidence="5 9" id="KW-0645">Protease</keyword>
<dbReference type="FunFam" id="3.40.532.10:FF:000008">
    <property type="entry name" value="Ubiquitin carboxyl-terminal hydrolase"/>
    <property type="match status" value="1"/>
</dbReference>
<dbReference type="Pfam" id="PF08615">
    <property type="entry name" value="RNase_H2_suC"/>
    <property type="match status" value="1"/>
</dbReference>
<evidence type="ECO:0000256" key="4">
    <source>
        <dbReference type="ARBA" id="ARBA00012759"/>
    </source>
</evidence>
<dbReference type="GO" id="GO:0005634">
    <property type="term" value="C:nucleus"/>
    <property type="evidence" value="ECO:0007669"/>
    <property type="project" value="TreeGrafter"/>
</dbReference>
<dbReference type="Pfam" id="PF01088">
    <property type="entry name" value="Peptidase_C12"/>
    <property type="match status" value="1"/>
</dbReference>
<keyword evidence="8 9" id="KW-0788">Thiol protease</keyword>
<dbReference type="PROSITE" id="PS52048">
    <property type="entry name" value="UCH_DOMAIN"/>
    <property type="match status" value="1"/>
</dbReference>
<accession>A0A0U1M6C7</accession>
<evidence type="ECO:0000256" key="6">
    <source>
        <dbReference type="ARBA" id="ARBA00022786"/>
    </source>
</evidence>
<dbReference type="InterPro" id="IPR036959">
    <property type="entry name" value="Peptidase_C12_UCH_sf"/>
</dbReference>
<keyword evidence="7 9" id="KW-0378">Hydrolase</keyword>
<dbReference type="Proteomes" id="UP000054383">
    <property type="component" value="Unassembled WGS sequence"/>
</dbReference>
<dbReference type="STRING" id="28573.A0A0U1M6C7"/>
<keyword evidence="13" id="KW-1185">Reference proteome</keyword>
<gene>
    <name evidence="12" type="ORF">PISL3812_07634</name>
</gene>
<keyword evidence="6 9" id="KW-0833">Ubl conjugation pathway</keyword>
<dbReference type="GO" id="GO:0004843">
    <property type="term" value="F:cysteine-type deubiquitinase activity"/>
    <property type="evidence" value="ECO:0007669"/>
    <property type="project" value="UniProtKB-UniRule"/>
</dbReference>
<evidence type="ECO:0000313" key="12">
    <source>
        <dbReference type="EMBL" id="CRG90590.1"/>
    </source>
</evidence>
<evidence type="ECO:0000256" key="8">
    <source>
        <dbReference type="ARBA" id="ARBA00022807"/>
    </source>
</evidence>
<dbReference type="SUPFAM" id="SSF54197">
    <property type="entry name" value="HIT-like"/>
    <property type="match status" value="1"/>
</dbReference>
<name>A0A0U1M6C7_TALIS</name>
<evidence type="ECO:0000256" key="9">
    <source>
        <dbReference type="PROSITE-ProRule" id="PRU01393"/>
    </source>
</evidence>
<dbReference type="EMBL" id="CVMT01000008">
    <property type="protein sequence ID" value="CRG90590.1"/>
    <property type="molecule type" value="Genomic_DNA"/>
</dbReference>
<sequence>MLALQSSRKSADTDSSFADSCTPNVLPCKVHHDGPVELSQRYWKPVTDEKDDNRTAYFRGRKLRGRRVQLPDGYQGVVAVPTDRVLPVANKGIGDQDTDAVAEEPVKTLEAQSTFDEFIVWDHETLAAADDTFVKGVEEWIKFAEVMHDTPEKPTENDQNDRRISLLGQIDGKQGILIAERAAFATESVEVLQAFHASLARVRNLGNNDIYKWYMASTSPVESGDGPPDLKLNLIWPCTAQHIKKYSAQLVRMVTETPQIYKDYIRPYMQQKREQGRLNWVFNILEGRTEQEDVILRDTEHGPEDGFLVLPDLNWDRKTIGSLHLLALVERRDIWSLRDLKKKHIPWLKYLRQRLLEATVKIYPDLEQDQLKLYVHYQPTYYHFHVHIVNVMLEAGATQSVGKAFGLENIIGQLEALAGDDEAGMADTSISYYLGEENELWATVYEPLKKGNTPAVPRAFVAFALLSPHSTVARSTRPVLYNYFVKPRKSADMASHPDVPHTQKAFVPLENNPEVMSHLVHQLGLPPAFGFSDVFSIDDPDLLAFVPRPANALLLVFPVSEAYEASRVAEDAPLTEYDGSGPDEPVMWFKQTIRNACGLIGLLHAVSNGEVRQNVIPGSDLDNLLREAEALRPIERADLLYESKALESAHADAAKLGDTTAPDAEDNVDLHFVAFVKGSDGKLWELDGRRKGPLVRAELTADEDVLSDKALDLGPRPFLKKEAEGGKGDLRFSLVSLGPVFD</sequence>
<dbReference type="Gene3D" id="3.40.532.10">
    <property type="entry name" value="Peptidase C12, ubiquitin carboxyl-terminal hydrolase"/>
    <property type="match status" value="1"/>
</dbReference>
<dbReference type="InterPro" id="IPR008594">
    <property type="entry name" value="DcpS/DCS2"/>
</dbReference>
<dbReference type="PRINTS" id="PR00707">
    <property type="entry name" value="UBCTHYDRLASE"/>
</dbReference>
<dbReference type="GO" id="GO:0032299">
    <property type="term" value="C:ribonuclease H2 complex"/>
    <property type="evidence" value="ECO:0007669"/>
    <property type="project" value="InterPro"/>
</dbReference>
<comment type="catalytic activity">
    <reaction evidence="1 9">
        <text>Thiol-dependent hydrolysis of ester, thioester, amide, peptide and isopeptide bonds formed by the C-terminal Gly of ubiquitin (a 76-residue protein attached to proteins as an intracellular targeting signal).</text>
        <dbReference type="EC" id="3.4.19.12"/>
    </reaction>
</comment>
<dbReference type="PROSITE" id="PS00140">
    <property type="entry name" value="UCH_1"/>
    <property type="match status" value="1"/>
</dbReference>
<dbReference type="FunFam" id="3.30.428.10:FF:000016">
    <property type="entry name" value="Scavenger mRNA decapping enzyme"/>
    <property type="match status" value="1"/>
</dbReference>
<feature type="site" description="Important for enzyme activity" evidence="9">
    <location>
        <position position="687"/>
    </location>
</feature>
<dbReference type="Gene3D" id="3.30.428.10">
    <property type="entry name" value="HIT-like"/>
    <property type="match status" value="1"/>
</dbReference>
<dbReference type="InterPro" id="IPR013924">
    <property type="entry name" value="RNase_H2_suC"/>
</dbReference>
<dbReference type="AlphaFoldDB" id="A0A0U1M6C7"/>
<comment type="similarity">
    <text evidence="2 9">Belongs to the peptidase C12 family.</text>
</comment>
<dbReference type="OrthoDB" id="10264956at2759"/>
<dbReference type="Pfam" id="PF05652">
    <property type="entry name" value="DcpS"/>
    <property type="match status" value="1"/>
</dbReference>
<dbReference type="SUPFAM" id="SSF102860">
    <property type="entry name" value="mRNA decapping enzyme DcpS N-terminal domain"/>
    <property type="match status" value="1"/>
</dbReference>
<evidence type="ECO:0000256" key="5">
    <source>
        <dbReference type="ARBA" id="ARBA00022670"/>
    </source>
</evidence>
<feature type="active site" description="Nucleophile" evidence="9">
    <location>
        <position position="597"/>
    </location>
</feature>
<dbReference type="PANTHER" id="PTHR12978">
    <property type="entry name" value="HISTIDINE TRIAD HIT PROTEIN MEMBER"/>
    <property type="match status" value="1"/>
</dbReference>
<dbReference type="InterPro" id="IPR036265">
    <property type="entry name" value="HIT-like_sf"/>
</dbReference>
<feature type="domain" description="UCH catalytic" evidence="11">
    <location>
        <begin position="505"/>
        <end position="739"/>
    </location>
</feature>
<dbReference type="GO" id="GO:0000290">
    <property type="term" value="P:deadenylation-dependent decapping of nuclear-transcribed mRNA"/>
    <property type="evidence" value="ECO:0007669"/>
    <property type="project" value="InterPro"/>
</dbReference>
<evidence type="ECO:0000256" key="2">
    <source>
        <dbReference type="ARBA" id="ARBA00009326"/>
    </source>
</evidence>
<dbReference type="GO" id="GO:0000340">
    <property type="term" value="F:RNA 7-methylguanosine cap binding"/>
    <property type="evidence" value="ECO:0007669"/>
    <property type="project" value="TreeGrafter"/>
</dbReference>
<dbReference type="SUPFAM" id="SSF54001">
    <property type="entry name" value="Cysteine proteinases"/>
    <property type="match status" value="1"/>
</dbReference>
<evidence type="ECO:0000256" key="3">
    <source>
        <dbReference type="ARBA" id="ARBA00010208"/>
    </source>
</evidence>
<dbReference type="InterPro" id="IPR011145">
    <property type="entry name" value="Scavenger_mRNA_decap_enz_N"/>
</dbReference>
<dbReference type="CDD" id="cd09616">
    <property type="entry name" value="Peptidase_C12_UCH_L1_L3"/>
    <property type="match status" value="1"/>
</dbReference>
<evidence type="ECO:0000313" key="13">
    <source>
        <dbReference type="Proteomes" id="UP000054383"/>
    </source>
</evidence>
<comment type="similarity">
    <text evidence="3">Belongs to the HIT family.</text>
</comment>
<reference evidence="12 13" key="1">
    <citation type="submission" date="2015-04" db="EMBL/GenBank/DDBJ databases">
        <authorList>
            <person name="Syromyatnikov M.Y."/>
            <person name="Popov V.N."/>
        </authorList>
    </citation>
    <scope>NUCLEOTIDE SEQUENCE [LARGE SCALE GENOMIC DNA]</scope>
    <source>
        <strain evidence="12">WF-38-12</strain>
    </source>
</reference>
<evidence type="ECO:0000256" key="1">
    <source>
        <dbReference type="ARBA" id="ARBA00000707"/>
    </source>
</evidence>
<dbReference type="CDD" id="cd09271">
    <property type="entry name" value="RNase_H2-C"/>
    <property type="match status" value="1"/>
</dbReference>
<dbReference type="InterPro" id="IPR001578">
    <property type="entry name" value="Peptidase_C12_UCH"/>
</dbReference>
<dbReference type="GO" id="GO:0006511">
    <property type="term" value="P:ubiquitin-dependent protein catabolic process"/>
    <property type="evidence" value="ECO:0007669"/>
    <property type="project" value="UniProtKB-UniRule"/>
</dbReference>